<keyword evidence="1" id="KW-1185">Reference proteome</keyword>
<dbReference type="AlphaFoldDB" id="A0A915HVU9"/>
<reference evidence="2" key="1">
    <citation type="submission" date="2022-11" db="UniProtKB">
        <authorList>
            <consortium name="WormBaseParasite"/>
        </authorList>
    </citation>
    <scope>IDENTIFICATION</scope>
</reference>
<evidence type="ECO:0000313" key="1">
    <source>
        <dbReference type="Proteomes" id="UP000887565"/>
    </source>
</evidence>
<dbReference type="Proteomes" id="UP000887565">
    <property type="component" value="Unplaced"/>
</dbReference>
<sequence>MIGPCEAQEIVDVDLYLHENTAINSGELCAIAHSLRKELATAILLLIVVLTPEIEGRFATSEDNY</sequence>
<proteinExistence type="predicted"/>
<protein>
    <submittedName>
        <fullName evidence="2">Uncharacterized protein</fullName>
    </submittedName>
</protein>
<evidence type="ECO:0000313" key="2">
    <source>
        <dbReference type="WBParaSite" id="nRc.2.0.1.t05471-RA"/>
    </source>
</evidence>
<organism evidence="1 2">
    <name type="scientific">Romanomermis culicivorax</name>
    <name type="common">Nematode worm</name>
    <dbReference type="NCBI Taxonomy" id="13658"/>
    <lineage>
        <taxon>Eukaryota</taxon>
        <taxon>Metazoa</taxon>
        <taxon>Ecdysozoa</taxon>
        <taxon>Nematoda</taxon>
        <taxon>Enoplea</taxon>
        <taxon>Dorylaimia</taxon>
        <taxon>Mermithida</taxon>
        <taxon>Mermithoidea</taxon>
        <taxon>Mermithidae</taxon>
        <taxon>Romanomermis</taxon>
    </lineage>
</organism>
<accession>A0A915HVU9</accession>
<dbReference type="WBParaSite" id="nRc.2.0.1.t05471-RA">
    <property type="protein sequence ID" value="nRc.2.0.1.t05471-RA"/>
    <property type="gene ID" value="nRc.2.0.1.g05471"/>
</dbReference>
<name>A0A915HVU9_ROMCU</name>